<proteinExistence type="predicted"/>
<organism evidence="2">
    <name type="scientific">marine sediment metagenome</name>
    <dbReference type="NCBI Taxonomy" id="412755"/>
    <lineage>
        <taxon>unclassified sequences</taxon>
        <taxon>metagenomes</taxon>
        <taxon>ecological metagenomes</taxon>
    </lineage>
</organism>
<dbReference type="EMBL" id="BARS01040465">
    <property type="protein sequence ID" value="GAG35991.1"/>
    <property type="molecule type" value="Genomic_DNA"/>
</dbReference>
<evidence type="ECO:0008006" key="3">
    <source>
        <dbReference type="Google" id="ProtNLM"/>
    </source>
</evidence>
<feature type="region of interest" description="Disordered" evidence="1">
    <location>
        <begin position="96"/>
        <end position="118"/>
    </location>
</feature>
<gene>
    <name evidence="2" type="ORF">S01H1_61675</name>
</gene>
<name>X0YGR8_9ZZZZ</name>
<comment type="caution">
    <text evidence="2">The sequence shown here is derived from an EMBL/GenBank/DDBJ whole genome shotgun (WGS) entry which is preliminary data.</text>
</comment>
<evidence type="ECO:0000313" key="2">
    <source>
        <dbReference type="EMBL" id="GAG35991.1"/>
    </source>
</evidence>
<sequence>FGAPPRGKNSSRRSPKGTKPEPGKPQPTDYQKLQQLQARAWAALYAGKLAEASKLAGPLLKSRYESTQLEAKHFRARWYWATGTKASRATAKKAWTELRRAGNSSRRSPQGTKTESDANAVRLKIGEALQIAAANNPITTARAIKLLKTVSVGDVSDACIGEACIEMARLHMAAGQWKETAAALKAAENHLNFRPKKYVAGGGGRQALSKTVTKPFHDEIKRVRRQLALAKDSGRGLFEKGEKLRKARKFPEAI</sequence>
<feature type="non-terminal residue" evidence="2">
    <location>
        <position position="1"/>
    </location>
</feature>
<protein>
    <recommendedName>
        <fullName evidence="3">MalT-like TPR region domain-containing protein</fullName>
    </recommendedName>
</protein>
<dbReference type="AlphaFoldDB" id="X0YGR8"/>
<feature type="region of interest" description="Disordered" evidence="1">
    <location>
        <begin position="1"/>
        <end position="33"/>
    </location>
</feature>
<feature type="non-terminal residue" evidence="2">
    <location>
        <position position="254"/>
    </location>
</feature>
<evidence type="ECO:0000256" key="1">
    <source>
        <dbReference type="SAM" id="MobiDB-lite"/>
    </source>
</evidence>
<accession>X0YGR8</accession>
<reference evidence="2" key="1">
    <citation type="journal article" date="2014" name="Front. Microbiol.">
        <title>High frequency of phylogenetically diverse reductive dehalogenase-homologous genes in deep subseafloor sedimentary metagenomes.</title>
        <authorList>
            <person name="Kawai M."/>
            <person name="Futagami T."/>
            <person name="Toyoda A."/>
            <person name="Takaki Y."/>
            <person name="Nishi S."/>
            <person name="Hori S."/>
            <person name="Arai W."/>
            <person name="Tsubouchi T."/>
            <person name="Morono Y."/>
            <person name="Uchiyama I."/>
            <person name="Ito T."/>
            <person name="Fujiyama A."/>
            <person name="Inagaki F."/>
            <person name="Takami H."/>
        </authorList>
    </citation>
    <scope>NUCLEOTIDE SEQUENCE</scope>
    <source>
        <strain evidence="2">Expedition CK06-06</strain>
    </source>
</reference>
<feature type="compositionally biased region" description="Polar residues" evidence="1">
    <location>
        <begin position="102"/>
        <end position="113"/>
    </location>
</feature>